<name>A0AAD5QPZ8_PARTN</name>
<keyword evidence="2" id="KW-1185">Reference proteome</keyword>
<comment type="caution">
    <text evidence="1">The sequence shown here is derived from an EMBL/GenBank/DDBJ whole genome shotgun (WGS) entry which is preliminary data.</text>
</comment>
<evidence type="ECO:0000313" key="2">
    <source>
        <dbReference type="Proteomes" id="UP001196413"/>
    </source>
</evidence>
<evidence type="ECO:0000313" key="1">
    <source>
        <dbReference type="EMBL" id="KAJ1354626.1"/>
    </source>
</evidence>
<organism evidence="1 2">
    <name type="scientific">Parelaphostrongylus tenuis</name>
    <name type="common">Meningeal worm</name>
    <dbReference type="NCBI Taxonomy" id="148309"/>
    <lineage>
        <taxon>Eukaryota</taxon>
        <taxon>Metazoa</taxon>
        <taxon>Ecdysozoa</taxon>
        <taxon>Nematoda</taxon>
        <taxon>Chromadorea</taxon>
        <taxon>Rhabditida</taxon>
        <taxon>Rhabditina</taxon>
        <taxon>Rhabditomorpha</taxon>
        <taxon>Strongyloidea</taxon>
        <taxon>Metastrongylidae</taxon>
        <taxon>Parelaphostrongylus</taxon>
    </lineage>
</organism>
<dbReference type="AlphaFoldDB" id="A0AAD5QPZ8"/>
<gene>
    <name evidence="1" type="ORF">KIN20_011617</name>
</gene>
<dbReference type="EMBL" id="JAHQIW010002135">
    <property type="protein sequence ID" value="KAJ1354626.1"/>
    <property type="molecule type" value="Genomic_DNA"/>
</dbReference>
<sequence length="151" mass="17228">MILNWILVFSNHEEKSKIVTMNCTLTESSYPGFRFNYIECCIFVTDTRHYGPIQFSKQQLDDKVVLVFINVEQVTKCSKLECIMSCTICTECPPRKRYVLTPPTADLFVQTVCPDHEDEVAIGYLNCSNRLDVVSAKWTSEDFVHISVGSA</sequence>
<dbReference type="Proteomes" id="UP001196413">
    <property type="component" value="Unassembled WGS sequence"/>
</dbReference>
<proteinExistence type="predicted"/>
<protein>
    <submittedName>
        <fullName evidence="1">Uncharacterized protein</fullName>
    </submittedName>
</protein>
<reference evidence="1" key="1">
    <citation type="submission" date="2021-06" db="EMBL/GenBank/DDBJ databases">
        <title>Parelaphostrongylus tenuis whole genome reference sequence.</title>
        <authorList>
            <person name="Garwood T.J."/>
            <person name="Larsen P.A."/>
            <person name="Fountain-Jones N.M."/>
            <person name="Garbe J.R."/>
            <person name="Macchietto M.G."/>
            <person name="Kania S.A."/>
            <person name="Gerhold R.W."/>
            <person name="Richards J.E."/>
            <person name="Wolf T.M."/>
        </authorList>
    </citation>
    <scope>NUCLEOTIDE SEQUENCE</scope>
    <source>
        <strain evidence="1">MNPRO001-30</strain>
        <tissue evidence="1">Meninges</tissue>
    </source>
</reference>
<accession>A0AAD5QPZ8</accession>